<evidence type="ECO:0000256" key="1">
    <source>
        <dbReference type="ARBA" id="ARBA00001947"/>
    </source>
</evidence>
<evidence type="ECO:0000256" key="4">
    <source>
        <dbReference type="ARBA" id="ARBA00022722"/>
    </source>
</evidence>
<evidence type="ECO:0000313" key="10">
    <source>
        <dbReference type="Proteomes" id="UP001219525"/>
    </source>
</evidence>
<keyword evidence="3" id="KW-0819">tRNA processing</keyword>
<comment type="caution">
    <text evidence="9">The sequence shown here is derived from an EMBL/GenBank/DDBJ whole genome shotgun (WGS) entry which is preliminary data.</text>
</comment>
<comment type="cofactor">
    <cofactor evidence="1">
        <name>Zn(2+)</name>
        <dbReference type="ChEBI" id="CHEBI:29105"/>
    </cofactor>
</comment>
<organism evidence="9 10">
    <name type="scientific">Mycena pura</name>
    <dbReference type="NCBI Taxonomy" id="153505"/>
    <lineage>
        <taxon>Eukaryota</taxon>
        <taxon>Fungi</taxon>
        <taxon>Dikarya</taxon>
        <taxon>Basidiomycota</taxon>
        <taxon>Agaricomycotina</taxon>
        <taxon>Agaricomycetes</taxon>
        <taxon>Agaricomycetidae</taxon>
        <taxon>Agaricales</taxon>
        <taxon>Marasmiineae</taxon>
        <taxon>Mycenaceae</taxon>
        <taxon>Mycena</taxon>
    </lineage>
</organism>
<dbReference type="EMBL" id="JARJCW010000002">
    <property type="protein sequence ID" value="KAJ7228503.1"/>
    <property type="molecule type" value="Genomic_DNA"/>
</dbReference>
<keyword evidence="5" id="KW-0479">Metal-binding</keyword>
<keyword evidence="10" id="KW-1185">Reference proteome</keyword>
<evidence type="ECO:0000313" key="9">
    <source>
        <dbReference type="EMBL" id="KAJ7228503.1"/>
    </source>
</evidence>
<proteinExistence type="inferred from homology"/>
<name>A0AAD6YSK6_9AGAR</name>
<sequence length="379" mass="41239">MQLTFLGTASAQPSSTRSHSSLALRLGGDVWLFDCGEGTQRQLQRSVVKMGRIEKIFITHLHGDHVFGVAPLLAGILNGAGGTADGEEDPREFLDVNNPVLEIYGPLGTRSYVRSSFTHTYTLLSCPYVVHELRMPGDPKTGDFTNVRRHRAESPSGRNIQQVDGVWKDIFQNDTVSVSAAPIFHSVPCIGYVVNEPTIPGKIDPKKYIPELRRTGTPMSVMSQLQQGGSVELSDGTVLHGPARRPGRKLVILGDTHDPSPIEPLALDADLLVHEATNAHLPDVDDRTKATDTFESIEARTKSRGHSTPQMAGAFAKRIRAKQLVLNHFSSKYAGDDDVNRDSKAIMDTIGGLAAEVYGKEVICARDLMSVTISVPPET</sequence>
<evidence type="ECO:0000256" key="6">
    <source>
        <dbReference type="ARBA" id="ARBA00022759"/>
    </source>
</evidence>
<evidence type="ECO:0000256" key="2">
    <source>
        <dbReference type="ARBA" id="ARBA00011738"/>
    </source>
</evidence>
<evidence type="ECO:0000256" key="8">
    <source>
        <dbReference type="ARBA" id="ARBA00022833"/>
    </source>
</evidence>
<keyword evidence="8" id="KW-0862">Zinc</keyword>
<evidence type="ECO:0000256" key="7">
    <source>
        <dbReference type="ARBA" id="ARBA00022801"/>
    </source>
</evidence>
<dbReference type="Gene3D" id="3.60.15.10">
    <property type="entry name" value="Ribonuclease Z/Hydroxyacylglutathione hydrolase-like"/>
    <property type="match status" value="1"/>
</dbReference>
<dbReference type="InterPro" id="IPR013471">
    <property type="entry name" value="RNase_Z/BN"/>
</dbReference>
<comment type="subunit">
    <text evidence="2">Homodimer.</text>
</comment>
<dbReference type="SUPFAM" id="SSF56281">
    <property type="entry name" value="Metallo-hydrolase/oxidoreductase"/>
    <property type="match status" value="1"/>
</dbReference>
<gene>
    <name evidence="9" type="ORF">GGX14DRAFT_346239</name>
</gene>
<accession>A0AAD6YSK6</accession>
<keyword evidence="7" id="KW-0378">Hydrolase</keyword>
<dbReference type="PANTHER" id="PTHR46018:SF2">
    <property type="entry name" value="ZINC PHOSPHODIESTERASE ELAC PROTEIN 1"/>
    <property type="match status" value="1"/>
</dbReference>
<protein>
    <submittedName>
        <fullName evidence="9">Beta-lactamase-like protein</fullName>
    </submittedName>
</protein>
<dbReference type="Proteomes" id="UP001219525">
    <property type="component" value="Unassembled WGS sequence"/>
</dbReference>
<dbReference type="PANTHER" id="PTHR46018">
    <property type="entry name" value="ZINC PHOSPHODIESTERASE ELAC PROTEIN 1"/>
    <property type="match status" value="1"/>
</dbReference>
<dbReference type="InterPro" id="IPR036866">
    <property type="entry name" value="RibonucZ/Hydroxyglut_hydro"/>
</dbReference>
<dbReference type="HAMAP" id="MF_01818">
    <property type="entry name" value="RNase_Z_BN"/>
    <property type="match status" value="1"/>
</dbReference>
<evidence type="ECO:0000256" key="5">
    <source>
        <dbReference type="ARBA" id="ARBA00022723"/>
    </source>
</evidence>
<dbReference type="GO" id="GO:0046872">
    <property type="term" value="F:metal ion binding"/>
    <property type="evidence" value="ECO:0007669"/>
    <property type="project" value="UniProtKB-KW"/>
</dbReference>
<dbReference type="AlphaFoldDB" id="A0AAD6YSK6"/>
<keyword evidence="4" id="KW-0540">Nuclease</keyword>
<evidence type="ECO:0000256" key="3">
    <source>
        <dbReference type="ARBA" id="ARBA00022694"/>
    </source>
</evidence>
<dbReference type="GO" id="GO:0042781">
    <property type="term" value="F:3'-tRNA processing endoribonuclease activity"/>
    <property type="evidence" value="ECO:0007669"/>
    <property type="project" value="TreeGrafter"/>
</dbReference>
<keyword evidence="6" id="KW-0255">Endonuclease</keyword>
<dbReference type="CDD" id="cd07717">
    <property type="entry name" value="RNaseZ_ZiPD-like_MBL-fold"/>
    <property type="match status" value="1"/>
</dbReference>
<dbReference type="Pfam" id="PF23023">
    <property type="entry name" value="Anti-Pycsar_Apyc1"/>
    <property type="match status" value="1"/>
</dbReference>
<reference evidence="9" key="1">
    <citation type="submission" date="2023-03" db="EMBL/GenBank/DDBJ databases">
        <title>Massive genome expansion in bonnet fungi (Mycena s.s.) driven by repeated elements and novel gene families across ecological guilds.</title>
        <authorList>
            <consortium name="Lawrence Berkeley National Laboratory"/>
            <person name="Harder C.B."/>
            <person name="Miyauchi S."/>
            <person name="Viragh M."/>
            <person name="Kuo A."/>
            <person name="Thoen E."/>
            <person name="Andreopoulos B."/>
            <person name="Lu D."/>
            <person name="Skrede I."/>
            <person name="Drula E."/>
            <person name="Henrissat B."/>
            <person name="Morin E."/>
            <person name="Kohler A."/>
            <person name="Barry K."/>
            <person name="LaButti K."/>
            <person name="Morin E."/>
            <person name="Salamov A."/>
            <person name="Lipzen A."/>
            <person name="Mereny Z."/>
            <person name="Hegedus B."/>
            <person name="Baldrian P."/>
            <person name="Stursova M."/>
            <person name="Weitz H."/>
            <person name="Taylor A."/>
            <person name="Grigoriev I.V."/>
            <person name="Nagy L.G."/>
            <person name="Martin F."/>
            <person name="Kauserud H."/>
        </authorList>
    </citation>
    <scope>NUCLEOTIDE SEQUENCE</scope>
    <source>
        <strain evidence="9">9144</strain>
    </source>
</reference>
<dbReference type="GO" id="GO:0005634">
    <property type="term" value="C:nucleus"/>
    <property type="evidence" value="ECO:0007669"/>
    <property type="project" value="TreeGrafter"/>
</dbReference>